<name>A0ACB7ZED6_9ERIC</name>
<reference evidence="1 2" key="1">
    <citation type="journal article" date="2021" name="Hortic Res">
        <title>High-quality reference genome and annotation aids understanding of berry development for evergreen blueberry (Vaccinium darrowii).</title>
        <authorList>
            <person name="Yu J."/>
            <person name="Hulse-Kemp A.M."/>
            <person name="Babiker E."/>
            <person name="Staton M."/>
        </authorList>
    </citation>
    <scope>NUCLEOTIDE SEQUENCE [LARGE SCALE GENOMIC DNA]</scope>
    <source>
        <strain evidence="2">cv. NJ 8807/NJ 8810</strain>
        <tissue evidence="1">Young leaf</tissue>
    </source>
</reference>
<protein>
    <submittedName>
        <fullName evidence="1">Uncharacterized protein</fullName>
    </submittedName>
</protein>
<dbReference type="EMBL" id="CM037162">
    <property type="protein sequence ID" value="KAH7863778.1"/>
    <property type="molecule type" value="Genomic_DNA"/>
</dbReference>
<evidence type="ECO:0000313" key="1">
    <source>
        <dbReference type="EMBL" id="KAH7863778.1"/>
    </source>
</evidence>
<proteinExistence type="predicted"/>
<dbReference type="Proteomes" id="UP000828048">
    <property type="component" value="Chromosome 12"/>
</dbReference>
<sequence length="104" mass="11736">MAIKLIDLWIRPTFGGGERKLSGILEAHLNGFPYSTSRPGECVVIMYGNIKHAFFQPAEKEMIIVVHFHLHNHIMVGTKKTKDVQFYAVDLHPVTVVGKEKHGI</sequence>
<organism evidence="1 2">
    <name type="scientific">Vaccinium darrowii</name>
    <dbReference type="NCBI Taxonomy" id="229202"/>
    <lineage>
        <taxon>Eukaryota</taxon>
        <taxon>Viridiplantae</taxon>
        <taxon>Streptophyta</taxon>
        <taxon>Embryophyta</taxon>
        <taxon>Tracheophyta</taxon>
        <taxon>Spermatophyta</taxon>
        <taxon>Magnoliopsida</taxon>
        <taxon>eudicotyledons</taxon>
        <taxon>Gunneridae</taxon>
        <taxon>Pentapetalae</taxon>
        <taxon>asterids</taxon>
        <taxon>Ericales</taxon>
        <taxon>Ericaceae</taxon>
        <taxon>Vaccinioideae</taxon>
        <taxon>Vaccinieae</taxon>
        <taxon>Vaccinium</taxon>
    </lineage>
</organism>
<gene>
    <name evidence="1" type="ORF">Vadar_021913</name>
</gene>
<comment type="caution">
    <text evidence="1">The sequence shown here is derived from an EMBL/GenBank/DDBJ whole genome shotgun (WGS) entry which is preliminary data.</text>
</comment>
<keyword evidence="2" id="KW-1185">Reference proteome</keyword>
<evidence type="ECO:0000313" key="2">
    <source>
        <dbReference type="Proteomes" id="UP000828048"/>
    </source>
</evidence>
<accession>A0ACB7ZED6</accession>